<dbReference type="EMBL" id="BK010611">
    <property type="protein sequence ID" value="DAC75778.1"/>
    <property type="molecule type" value="Genomic_DNA"/>
</dbReference>
<protein>
    <submittedName>
        <fullName evidence="1">Uncharacterized protein</fullName>
    </submittedName>
</protein>
<name>A0A455ZG61_9FLAO</name>
<reference evidence="1" key="5">
    <citation type="journal article" date="2017" name="Genome Announc.">
        <title>Complete Circularized Genome Sequences of Four Strains of Elizabethkingia anophelis, Including Two Novel Strains Isolated from Wild-Caught Anopheles sinensis.</title>
        <authorList>
            <person name="Pei D."/>
            <person name="Nicholson A.C."/>
            <person name="Jiang J."/>
            <person name="Chen H."/>
            <person name="Whitney A.M."/>
            <person name="Villarma A."/>
            <person name="Bell M."/>
            <person name="Humrighouse B."/>
            <person name="Rowe L.A."/>
            <person name="Sheth M."/>
            <person name="Batra D."/>
            <person name="Juieng P."/>
            <person name="Loparev V.N."/>
            <person name="McQuiston J.R."/>
            <person name="Lan Y."/>
            <person name="Ma Y."/>
            <person name="Xu J."/>
        </authorList>
    </citation>
    <scope>NUCLEOTIDE SEQUENCE</scope>
</reference>
<organism evidence="1">
    <name type="scientific">Elizabethkingia anophelis</name>
    <dbReference type="NCBI Taxonomy" id="1117645"/>
    <lineage>
        <taxon>Bacteria</taxon>
        <taxon>Pseudomonadati</taxon>
        <taxon>Bacteroidota</taxon>
        <taxon>Flavobacteriia</taxon>
        <taxon>Flavobacteriales</taxon>
        <taxon>Weeksellaceae</taxon>
        <taxon>Elizabethkingia</taxon>
    </lineage>
</organism>
<reference evidence="1" key="8">
    <citation type="journal article" date="2018" name="J. ISSAAS">
        <title>In Silico Identification of Three Types of Integrative and Conjugative Elements (ICEs) in Elizabethkingia anophelis Strains Isolated from Around the World.</title>
        <authorList>
            <person name="Xu J."/>
            <person name="Pei D."/>
            <person name="Nicholson A."/>
            <person name="Lan Y."/>
            <person name="Xia Q."/>
        </authorList>
    </citation>
    <scope>NUCLEOTIDE SEQUENCE</scope>
</reference>
<reference evidence="1" key="4">
    <citation type="journal article" date="2016" name="Sci. Rep.">
        <title>Genomic epidemiology and global diversity of the emerging bacterial pathogen Elizabethkingia anophelis.</title>
        <authorList>
            <person name="Breurec S."/>
            <person name="Criscuolo A."/>
            <person name="Diancourt L."/>
            <person name="Rendueles O."/>
            <person name="Vandenbogaert M."/>
            <person name="Passet V."/>
            <person name="Caro V."/>
            <person name="Rocha E.P."/>
            <person name="Touchon M."/>
            <person name="Brisse S."/>
        </authorList>
    </citation>
    <scope>NUCLEOTIDE SEQUENCE</scope>
</reference>
<reference evidence="1" key="1">
    <citation type="journal article" date="2014" name="Genome Biol. Evol.">
        <title>Comparative genomic analysis of malaria mosquito vector-associated novel pathogen Elizabethkingia anophelis.</title>
        <authorList>
            <person name="Teo J."/>
            <person name="Tan S.Y."/>
            <person name="Liu Y."/>
            <person name="Tay M."/>
            <person name="Ding Y."/>
            <person name="Li Y."/>
            <person name="Kjelleberg S."/>
            <person name="Givskov M."/>
            <person name="Lin R.T."/>
            <person name="Yang L."/>
        </authorList>
    </citation>
    <scope>NUCLEOTIDE SEQUENCE</scope>
</reference>
<reference evidence="1" key="6">
    <citation type="journal article" date="2017" name="Nat. Commun.">
        <title>Evolutionary dynamics and genomic features of the Elizabethkingia anophelis 2015 to 2016 Wisconsin outbreak strain.</title>
        <authorList>
            <person name="Perrin A."/>
            <person name="Larsonneur E."/>
            <person name="Nicholson A.C."/>
            <person name="Edwards D.J."/>
            <person name="Gundlach K.M."/>
            <person name="Whitney A.M."/>
            <person name="Gulvik C.A."/>
            <person name="Bell M.E."/>
            <person name="Rendueles O."/>
            <person name="Cury J."/>
            <person name="Hugon P."/>
            <person name="Clermont D."/>
            <person name="Enouf V."/>
            <person name="Loparev V."/>
            <person name="Juieng P."/>
            <person name="Monson T."/>
            <person name="Warshauer D."/>
            <person name="Elbadawi L.I."/>
            <person name="Walters M.S."/>
            <person name="Crist M.B."/>
            <person name="Noble-Wang J."/>
            <person name="Borlaug G."/>
            <person name="Rocha E.P.C."/>
            <person name="Criscuolo A."/>
            <person name="Touchon M."/>
            <person name="Davis J.P."/>
            <person name="Holt K.E."/>
            <person name="McQuiston J.R."/>
            <person name="Brisse S."/>
        </authorList>
    </citation>
    <scope>NUCLEOTIDE SEQUENCE</scope>
</reference>
<dbReference type="AlphaFoldDB" id="A0A455ZG61"/>
<reference evidence="1" key="7">
    <citation type="journal article" date="2017" name="Sci. Rep.">
        <title>Genomic features, phylogenetic relationships, and comparative genomics of Elizabethkingia anophelis strain EM361-97 isolated in Taiwan.</title>
        <authorList>
            <person name="Lin J.N."/>
            <person name="Lai C.H."/>
            <person name="Yang C.H."/>
            <person name="Huang Y.H."/>
            <person name="Lin H.H."/>
        </authorList>
    </citation>
    <scope>NUCLEOTIDE SEQUENCE</scope>
</reference>
<reference evidence="1" key="3">
    <citation type="journal article" date="2016" name="Genome Announc.">
        <title>Complete Genome Sequences of Four Strains from the 2015-2016 Elizabethkingia anophelis Outbreak.</title>
        <authorList>
            <person name="Nicholson A.C."/>
            <person name="Whitney A.M."/>
            <person name="Emery B.D."/>
            <person name="Bell M.E."/>
            <person name="Gartin J.T."/>
            <person name="Humrighouse B.W."/>
            <person name="Loparev V.N."/>
            <person name="Batra D."/>
            <person name="Sheth M."/>
            <person name="Rowe L.A."/>
            <person name="Juieng P."/>
            <person name="Knipe K."/>
            <person name="Gulvik C."/>
            <person name="McQuiston J.R."/>
        </authorList>
    </citation>
    <scope>NUCLEOTIDE SEQUENCE</scope>
</reference>
<evidence type="ECO:0000313" key="1">
    <source>
        <dbReference type="EMBL" id="DAC75778.1"/>
    </source>
</evidence>
<accession>A0A455ZG61</accession>
<reference evidence="1" key="2">
    <citation type="journal article" date="2014" name="PLoS ONE">
        <title>Insights from the genome annotation of Elizabethkingia anophelis from the malaria vector Anopheles gambiae.</title>
        <authorList>
            <person name="Kukutla P."/>
            <person name="Lindberg B.G."/>
            <person name="Pei D."/>
            <person name="Rayl M."/>
            <person name="Yu W."/>
            <person name="Steritz M."/>
            <person name="Faye I."/>
            <person name="Xu J."/>
        </authorList>
    </citation>
    <scope>NUCLEOTIDE SEQUENCE</scope>
</reference>
<proteinExistence type="predicted"/>
<sequence length="38" mass="4679">MISHYTEWKEQKYIKALWEESLITVEYMYLLGKLQKAL</sequence>
<gene>
    <name evidence="1" type="primary">ICEEaIII(6)_NUHP1_37531_37647</name>
</gene>